<evidence type="ECO:0000313" key="1">
    <source>
        <dbReference type="EMBL" id="KAK4009537.1"/>
    </source>
</evidence>
<accession>A0ABQ9Z9H5</accession>
<keyword evidence="2" id="KW-1185">Reference proteome</keyword>
<sequence length="217" mass="24483">MNIFKVDLLPQDIICTPINLLGILGYCPIYKFRLACFGKSSTWFVAELVSSCIPVQDIIHEGAKLRTRVLKSLPQSKLIMPFGDKTATPSYIISLMDFVTKDQHGLREGDIFLEDKMNYDAVLRICRPEVQALLTKHVIGSEGTCFYLKLIHVPPPAFDGEVLMYNKATAYELGIFLGNILESTSDITAKCITLKPNPFKPVDLKLKWEILDQSREK</sequence>
<comment type="caution">
    <text evidence="1">The sequence shown here is derived from an EMBL/GenBank/DDBJ whole genome shotgun (WGS) entry which is preliminary data.</text>
</comment>
<dbReference type="Proteomes" id="UP001234178">
    <property type="component" value="Unassembled WGS sequence"/>
</dbReference>
<protein>
    <submittedName>
        <fullName evidence="1">Uncharacterized protein</fullName>
    </submittedName>
</protein>
<evidence type="ECO:0000313" key="2">
    <source>
        <dbReference type="Proteomes" id="UP001234178"/>
    </source>
</evidence>
<proteinExistence type="predicted"/>
<organism evidence="1 2">
    <name type="scientific">Daphnia magna</name>
    <dbReference type="NCBI Taxonomy" id="35525"/>
    <lineage>
        <taxon>Eukaryota</taxon>
        <taxon>Metazoa</taxon>
        <taxon>Ecdysozoa</taxon>
        <taxon>Arthropoda</taxon>
        <taxon>Crustacea</taxon>
        <taxon>Branchiopoda</taxon>
        <taxon>Diplostraca</taxon>
        <taxon>Cladocera</taxon>
        <taxon>Anomopoda</taxon>
        <taxon>Daphniidae</taxon>
        <taxon>Daphnia</taxon>
    </lineage>
</organism>
<name>A0ABQ9Z9H5_9CRUS</name>
<gene>
    <name evidence="1" type="ORF">OUZ56_018671</name>
</gene>
<dbReference type="EMBL" id="JAOYFB010000003">
    <property type="protein sequence ID" value="KAK4009537.1"/>
    <property type="molecule type" value="Genomic_DNA"/>
</dbReference>
<reference evidence="1 2" key="1">
    <citation type="journal article" date="2023" name="Nucleic Acids Res.">
        <title>The hologenome of Daphnia magna reveals possible DNA methylation and microbiome-mediated evolution of the host genome.</title>
        <authorList>
            <person name="Chaturvedi A."/>
            <person name="Li X."/>
            <person name="Dhandapani V."/>
            <person name="Marshall H."/>
            <person name="Kissane S."/>
            <person name="Cuenca-Cambronero M."/>
            <person name="Asole G."/>
            <person name="Calvet F."/>
            <person name="Ruiz-Romero M."/>
            <person name="Marangio P."/>
            <person name="Guigo R."/>
            <person name="Rago D."/>
            <person name="Mirbahai L."/>
            <person name="Eastwood N."/>
            <person name="Colbourne J.K."/>
            <person name="Zhou J."/>
            <person name="Mallon E."/>
            <person name="Orsini L."/>
        </authorList>
    </citation>
    <scope>NUCLEOTIDE SEQUENCE [LARGE SCALE GENOMIC DNA]</scope>
    <source>
        <strain evidence="1">LRV0_1</strain>
    </source>
</reference>